<gene>
    <name evidence="3" type="ORF">HEPPS_02310</name>
</gene>
<evidence type="ECO:0000256" key="1">
    <source>
        <dbReference type="SAM" id="MobiDB-lite"/>
    </source>
</evidence>
<protein>
    <submittedName>
        <fullName evidence="3">Uncharacterized protein</fullName>
    </submittedName>
</protein>
<name>A0A0G7ZN45_9MOLU</name>
<feature type="region of interest" description="Disordered" evidence="1">
    <location>
        <begin position="23"/>
        <end position="46"/>
    </location>
</feature>
<evidence type="ECO:0000313" key="3">
    <source>
        <dbReference type="EMBL" id="CRX37031.1"/>
    </source>
</evidence>
<feature type="transmembrane region" description="Helical" evidence="2">
    <location>
        <begin position="63"/>
        <end position="85"/>
    </location>
</feature>
<proteinExistence type="predicted"/>
<accession>A0A0G7ZN45</accession>
<keyword evidence="2" id="KW-0472">Membrane</keyword>
<sequence length="766" mass="88302">MAQHREVKDSLIFNEDILKNKDEQSKKKTEIKEKESNKEKNDHSFYEDKNNSDKGWFRRHLKAIIIIFIIFIILLALGLGLGLGLSNKKSLDRICIGGKCYTKEAIQEYIDKQSNPAQYETKYLKDNSVIWAYQILIDDDLGSQKNLDDAENKADNQISDEKDTYRDQYGDDWKDKWDENLLSKGFDTEGQYRSNLIANSLLSSISNIITSDTYLYFDDNTDPNTKKYRSTLDTESSKRYYALNGDYNQQEILYDDPILNQTVLNHQFLFDFYQKIYQPISYEDILIPFTFESPIKNGLVSETQSFALTADNIDDVWIFLSDLAVISYQAVNGSGIDDWEFLDFKNPDYVSTPTFTDSGVTDLSSSIGNSSTVSLVLMEIYGNLISQNYTNPDFDTSIYNSQSGMFDYYYSFHEELALEYRDVFKDIYSAYGETLPITALNKDKFFIPAYGSETTDGITWTDDSLPITDFDKYNSIDDTFNGENTDTYISNLTGTTAGSQVVAQVNKGFYAKVDSTTNLISETDRQIFYHLQIPTINHYSYDGTTFTFNNVKADIIDNDLIDNDLIIEEDYYLTQSIDGIHLVHNNVLNENDPAEISDAQVMLAYQLDQKLLENNPNSIYQLYQYDYDILSSYQSWLSSEANDIIFNQYLNYINDTYNFDGGEFSDEEVNEFKNGEDLDWDLKSDPNSILNQFYNQILWDDISKTTSQVARSNNFFDTYGSIYLDGFDINNWDASLHQLLSYFSFDGDKYELKTIDQLYNSGNLSN</sequence>
<keyword evidence="2" id="KW-0812">Transmembrane</keyword>
<evidence type="ECO:0000313" key="4">
    <source>
        <dbReference type="Proteomes" id="UP000242141"/>
    </source>
</evidence>
<evidence type="ECO:0000256" key="2">
    <source>
        <dbReference type="SAM" id="Phobius"/>
    </source>
</evidence>
<reference evidence="4" key="1">
    <citation type="submission" date="2015-05" db="EMBL/GenBank/DDBJ databases">
        <authorList>
            <person name="Collingro A."/>
        </authorList>
    </citation>
    <scope>NUCLEOTIDE SEQUENCE [LARGE SCALE GENOMIC DNA]</scope>
    <source>
        <strain evidence="4">Ps</strain>
    </source>
</reference>
<dbReference type="Proteomes" id="UP000242141">
    <property type="component" value="Unassembled WGS sequence"/>
</dbReference>
<keyword evidence="4" id="KW-1185">Reference proteome</keyword>
<organism evidence="3 4">
    <name type="scientific">Candidatus Hepatoplasma crinochetorum</name>
    <dbReference type="NCBI Taxonomy" id="295596"/>
    <lineage>
        <taxon>Bacteria</taxon>
        <taxon>Bacillati</taxon>
        <taxon>Mycoplasmatota</taxon>
        <taxon>Mollicutes</taxon>
        <taxon>Candidatus Hepatoplasmataceae</taxon>
        <taxon>Candidatus Hepatoplasma</taxon>
    </lineage>
</organism>
<dbReference type="AlphaFoldDB" id="A0A0G7ZN45"/>
<keyword evidence="2" id="KW-1133">Transmembrane helix</keyword>
<dbReference type="EMBL" id="CWGI01000001">
    <property type="protein sequence ID" value="CRX37031.1"/>
    <property type="molecule type" value="Genomic_DNA"/>
</dbReference>